<dbReference type="Gene3D" id="1.10.238.10">
    <property type="entry name" value="EF-hand"/>
    <property type="match status" value="2"/>
</dbReference>
<feature type="compositionally biased region" description="Basic residues" evidence="1">
    <location>
        <begin position="198"/>
        <end position="210"/>
    </location>
</feature>
<dbReference type="PANTHER" id="PTHR10827:SF52">
    <property type="entry name" value="IP16409P"/>
    <property type="match status" value="1"/>
</dbReference>
<dbReference type="InterPro" id="IPR018247">
    <property type="entry name" value="EF_Hand_1_Ca_BS"/>
</dbReference>
<dbReference type="Proteomes" id="UP000192491">
    <property type="component" value="Unassembled WGS sequence"/>
</dbReference>
<dbReference type="PROSITE" id="PS50222">
    <property type="entry name" value="EF_HAND_2"/>
    <property type="match status" value="1"/>
</dbReference>
<feature type="signal peptide" evidence="2">
    <location>
        <begin position="1"/>
        <end position="21"/>
    </location>
</feature>
<evidence type="ECO:0000256" key="1">
    <source>
        <dbReference type="SAM" id="MobiDB-lite"/>
    </source>
</evidence>
<evidence type="ECO:0000256" key="2">
    <source>
        <dbReference type="SAM" id="SignalP"/>
    </source>
</evidence>
<accession>A0A1Y1QMY2</accession>
<dbReference type="SMART" id="SM00054">
    <property type="entry name" value="EFh"/>
    <property type="match status" value="3"/>
</dbReference>
<dbReference type="GO" id="GO:0005509">
    <property type="term" value="F:calcium ion binding"/>
    <property type="evidence" value="ECO:0007669"/>
    <property type="project" value="InterPro"/>
</dbReference>
<feature type="chain" id="PRO_5013344906" description="EF-hand domain-containing protein" evidence="2">
    <location>
        <begin position="22"/>
        <end position="210"/>
    </location>
</feature>
<dbReference type="PROSITE" id="PS00018">
    <property type="entry name" value="EF_HAND_1"/>
    <property type="match status" value="1"/>
</dbReference>
<keyword evidence="2" id="KW-0732">Signal</keyword>
<evidence type="ECO:0000313" key="5">
    <source>
        <dbReference type="Proteomes" id="UP000192491"/>
    </source>
</evidence>
<protein>
    <recommendedName>
        <fullName evidence="3">EF-hand domain-containing protein</fullName>
    </recommendedName>
</protein>
<dbReference type="SUPFAM" id="SSF47473">
    <property type="entry name" value="EF-hand"/>
    <property type="match status" value="1"/>
</dbReference>
<gene>
    <name evidence="4" type="ORF">BWK73_22550</name>
</gene>
<dbReference type="Pfam" id="PF13833">
    <property type="entry name" value="EF-hand_8"/>
    <property type="match status" value="1"/>
</dbReference>
<reference evidence="4 5" key="1">
    <citation type="submission" date="2017-01" db="EMBL/GenBank/DDBJ databases">
        <title>Novel large sulfur bacteria in the metagenomes of groundwater-fed chemosynthetic microbial mats in the Lake Huron basin.</title>
        <authorList>
            <person name="Sharrar A.M."/>
            <person name="Flood B.E."/>
            <person name="Bailey J.V."/>
            <person name="Jones D.S."/>
            <person name="Biddanda B."/>
            <person name="Ruberg S.A."/>
            <person name="Marcus D.N."/>
            <person name="Dick G.J."/>
        </authorList>
    </citation>
    <scope>NUCLEOTIDE SEQUENCE [LARGE SCALE GENOMIC DNA]</scope>
    <source>
        <strain evidence="4">A8</strain>
    </source>
</reference>
<organism evidence="4 5">
    <name type="scientific">Thiothrix lacustris</name>
    <dbReference type="NCBI Taxonomy" id="525917"/>
    <lineage>
        <taxon>Bacteria</taxon>
        <taxon>Pseudomonadati</taxon>
        <taxon>Pseudomonadota</taxon>
        <taxon>Gammaproteobacteria</taxon>
        <taxon>Thiotrichales</taxon>
        <taxon>Thiotrichaceae</taxon>
        <taxon>Thiothrix</taxon>
    </lineage>
</organism>
<dbReference type="AlphaFoldDB" id="A0A1Y1QMY2"/>
<dbReference type="InterPro" id="IPR002048">
    <property type="entry name" value="EF_hand_dom"/>
</dbReference>
<name>A0A1Y1QMY2_9GAMM</name>
<comment type="caution">
    <text evidence="4">The sequence shown here is derived from an EMBL/GenBank/DDBJ whole genome shotgun (WGS) entry which is preliminary data.</text>
</comment>
<evidence type="ECO:0000313" key="4">
    <source>
        <dbReference type="EMBL" id="OQX09587.1"/>
    </source>
</evidence>
<dbReference type="Pfam" id="PF13202">
    <property type="entry name" value="EF-hand_5"/>
    <property type="match status" value="1"/>
</dbReference>
<dbReference type="InterPro" id="IPR011992">
    <property type="entry name" value="EF-hand-dom_pair"/>
</dbReference>
<dbReference type="EMBL" id="MTEJ01000139">
    <property type="protein sequence ID" value="OQX09587.1"/>
    <property type="molecule type" value="Genomic_DNA"/>
</dbReference>
<proteinExistence type="predicted"/>
<evidence type="ECO:0000259" key="3">
    <source>
        <dbReference type="PROSITE" id="PS50222"/>
    </source>
</evidence>
<dbReference type="PANTHER" id="PTHR10827">
    <property type="entry name" value="RETICULOCALBIN"/>
    <property type="match status" value="1"/>
</dbReference>
<sequence length="210" mass="21886">MKLNVVSASILAMCLSAPVFAESLDVITPVDPPITVIPDPVVVTPDPVVVITPPTLSDKAAAKAREFKATDTDSDGYVTWAEFKLASDAKRDARILAAFTAADADKKGSLSSEEFLSIFATGEVVSAAAVTQASTVFTIIDADQNGVISLVELGVASADEKPVGALMWAFARMDANGDAKLAATEYSAKPAKLPKPPKLPKPRGSKTSPK</sequence>
<feature type="domain" description="EF-hand" evidence="3">
    <location>
        <begin position="90"/>
        <end position="125"/>
    </location>
</feature>
<feature type="region of interest" description="Disordered" evidence="1">
    <location>
        <begin position="186"/>
        <end position="210"/>
    </location>
</feature>